<gene>
    <name evidence="2" type="ORF">DT99_19290</name>
</gene>
<name>A0A071MN71_9BURK</name>
<evidence type="ECO:0000313" key="2">
    <source>
        <dbReference type="EMBL" id="KEA57951.1"/>
    </source>
</evidence>
<protein>
    <recommendedName>
        <fullName evidence="3">Lipoprotein</fullName>
    </recommendedName>
</protein>
<dbReference type="AlphaFoldDB" id="A0A071MN71"/>
<feature type="chain" id="PRO_5001678072" description="Lipoprotein" evidence="1">
    <location>
        <begin position="26"/>
        <end position="122"/>
    </location>
</feature>
<evidence type="ECO:0000256" key="1">
    <source>
        <dbReference type="SAM" id="SignalP"/>
    </source>
</evidence>
<proteinExistence type="predicted"/>
<dbReference type="EMBL" id="JJOA01000015">
    <property type="protein sequence ID" value="KEA57951.1"/>
    <property type="molecule type" value="Genomic_DNA"/>
</dbReference>
<accession>A0A071MN71</accession>
<organism evidence="2">
    <name type="scientific">Burkholderia cenocepacia</name>
    <dbReference type="NCBI Taxonomy" id="95486"/>
    <lineage>
        <taxon>Bacteria</taxon>
        <taxon>Pseudomonadati</taxon>
        <taxon>Pseudomonadota</taxon>
        <taxon>Betaproteobacteria</taxon>
        <taxon>Burkholderiales</taxon>
        <taxon>Burkholderiaceae</taxon>
        <taxon>Burkholderia</taxon>
        <taxon>Burkholderia cepacia complex</taxon>
    </lineage>
</organism>
<feature type="signal peptide" evidence="1">
    <location>
        <begin position="1"/>
        <end position="25"/>
    </location>
</feature>
<evidence type="ECO:0008006" key="3">
    <source>
        <dbReference type="Google" id="ProtNLM"/>
    </source>
</evidence>
<reference evidence="2" key="1">
    <citation type="submission" date="2014-04" db="EMBL/GenBank/DDBJ databases">
        <title>In planta biocontrol of soil-borne Fusarium wilt of banana through a plant endophytic bacterium, Burkholderia cenocepacia 869T2.</title>
        <authorList>
            <person name="Ho Y.-N."/>
            <person name="Chiang H.-M."/>
            <person name="Chao C.-P."/>
            <person name="Su C.-C."/>
            <person name="Hsu H.-F."/>
            <person name="Guo C.-T."/>
            <person name="Hsieh J.-L."/>
            <person name="Huang C.-C."/>
        </authorList>
    </citation>
    <scope>NUCLEOTIDE SEQUENCE [LARGE SCALE GENOMIC DNA]</scope>
    <source>
        <strain evidence="2">869T2</strain>
    </source>
</reference>
<comment type="caution">
    <text evidence="2">The sequence shown here is derived from an EMBL/GenBank/DDBJ whole genome shotgun (WGS) entry which is preliminary data.</text>
</comment>
<dbReference type="PROSITE" id="PS51257">
    <property type="entry name" value="PROKAR_LIPOPROTEIN"/>
    <property type="match status" value="1"/>
</dbReference>
<sequence>MRIGMWTGVCAVLLAGCSAGTPPLAGNWRAPSFVDLQTSCGGPARDWGADAQPVYSTLYDAYVAKRYRGLTEANYCAFVNELSTHYVAPDAAARAGWIAYFNGARAQAISWRAAVDPTLRGG</sequence>
<keyword evidence="1" id="KW-0732">Signal</keyword>